<comment type="caution">
    <text evidence="2">The sequence shown here is derived from an EMBL/GenBank/DDBJ whole genome shotgun (WGS) entry which is preliminary data.</text>
</comment>
<dbReference type="EMBL" id="NDHI03003471">
    <property type="protein sequence ID" value="PNJ39918.1"/>
    <property type="molecule type" value="Genomic_DNA"/>
</dbReference>
<dbReference type="InterPro" id="IPR036465">
    <property type="entry name" value="vWFA_dom_sf"/>
</dbReference>
<sequence length="297" mass="31263">LNGVSCEVGTETQVSVAFQVTNAMEKYSPKFEIYSENILNSLKDITVKGPSLLNANLLDSLWDTFQNKSAARGKVVLLFSDGLDDDVEKLEQKSDELRKEGLNALITVALDGPADSSDLADLPYIEFGKGFEYRTQLSIGMRDLGSRLSKQLVNVAERTCCCLFCKCIGRDGTMGDPGPPGKRGPPGFKGSEGYLGEEGIVGERGAPGPVGEQGTKGCYGTKGPKGNRGLNGQEGEVGETGIDGLNGEQGDNGLPGRKGEKGDEGSQGSPGKRGTPGDRGAKGLRGDPVSAWAVIWS</sequence>
<dbReference type="SUPFAM" id="SSF53300">
    <property type="entry name" value="vWA-like"/>
    <property type="match status" value="1"/>
</dbReference>
<protein>
    <submittedName>
        <fullName evidence="2">COL6A6 isoform 2</fullName>
    </submittedName>
</protein>
<feature type="non-terminal residue" evidence="2">
    <location>
        <position position="1"/>
    </location>
</feature>
<reference evidence="2" key="1">
    <citation type="submission" date="2017-12" db="EMBL/GenBank/DDBJ databases">
        <title>High-resolution comparative analysis of great ape genomes.</title>
        <authorList>
            <person name="Pollen A."/>
            <person name="Hastie A."/>
            <person name="Hormozdiari F."/>
            <person name="Dougherty M."/>
            <person name="Liu R."/>
            <person name="Chaisson M."/>
            <person name="Hoppe E."/>
            <person name="Hill C."/>
            <person name="Pang A."/>
            <person name="Hillier L."/>
            <person name="Baker C."/>
            <person name="Armstrong J."/>
            <person name="Shendure J."/>
            <person name="Paten B."/>
            <person name="Wilson R."/>
            <person name="Chao H."/>
            <person name="Schneider V."/>
            <person name="Ventura M."/>
            <person name="Kronenberg Z."/>
            <person name="Murali S."/>
            <person name="Gordon D."/>
            <person name="Cantsilieris S."/>
            <person name="Munson K."/>
            <person name="Nelson B."/>
            <person name="Raja A."/>
            <person name="Underwood J."/>
            <person name="Diekhans M."/>
            <person name="Fiddes I."/>
            <person name="Haussler D."/>
            <person name="Eichler E."/>
        </authorList>
    </citation>
    <scope>NUCLEOTIDE SEQUENCE [LARGE SCALE GENOMIC DNA]</scope>
    <source>
        <strain evidence="2">Susie</strain>
    </source>
</reference>
<dbReference type="PANTHER" id="PTHR24637:SF417">
    <property type="entry name" value="COL_CUTICLE_N DOMAIN-CONTAINING PROTEIN"/>
    <property type="match status" value="1"/>
</dbReference>
<dbReference type="InterPro" id="IPR008160">
    <property type="entry name" value="Collagen"/>
</dbReference>
<feature type="compositionally biased region" description="Basic and acidic residues" evidence="1">
    <location>
        <begin position="275"/>
        <end position="285"/>
    </location>
</feature>
<organism evidence="2">
    <name type="scientific">Pongo abelii</name>
    <name type="common">Sumatran orangutan</name>
    <name type="synonym">Pongo pygmaeus abelii</name>
    <dbReference type="NCBI Taxonomy" id="9601"/>
    <lineage>
        <taxon>Eukaryota</taxon>
        <taxon>Metazoa</taxon>
        <taxon>Chordata</taxon>
        <taxon>Craniata</taxon>
        <taxon>Vertebrata</taxon>
        <taxon>Euteleostomi</taxon>
        <taxon>Mammalia</taxon>
        <taxon>Eutheria</taxon>
        <taxon>Euarchontoglires</taxon>
        <taxon>Primates</taxon>
        <taxon>Haplorrhini</taxon>
        <taxon>Catarrhini</taxon>
        <taxon>Hominidae</taxon>
        <taxon>Pongo</taxon>
    </lineage>
</organism>
<name>A0A2J8U3S0_PONAB</name>
<dbReference type="PANTHER" id="PTHR24637">
    <property type="entry name" value="COLLAGEN"/>
    <property type="match status" value="1"/>
</dbReference>
<accession>A0A2J8U3S0</accession>
<dbReference type="AlphaFoldDB" id="A0A2J8U3S0"/>
<evidence type="ECO:0000313" key="2">
    <source>
        <dbReference type="EMBL" id="PNJ39918.1"/>
    </source>
</evidence>
<feature type="region of interest" description="Disordered" evidence="1">
    <location>
        <begin position="174"/>
        <end position="297"/>
    </location>
</feature>
<evidence type="ECO:0000256" key="1">
    <source>
        <dbReference type="SAM" id="MobiDB-lite"/>
    </source>
</evidence>
<dbReference type="Pfam" id="PF01391">
    <property type="entry name" value="Collagen"/>
    <property type="match status" value="1"/>
</dbReference>
<gene>
    <name evidence="2" type="ORF">CR201_G0030541</name>
</gene>
<proteinExistence type="predicted"/>